<comment type="caution">
    <text evidence="2">The sequence shown here is derived from an EMBL/GenBank/DDBJ whole genome shotgun (WGS) entry which is preliminary data.</text>
</comment>
<proteinExistence type="predicted"/>
<gene>
    <name evidence="2" type="ORF">B0T11DRAFT_50593</name>
</gene>
<protein>
    <submittedName>
        <fullName evidence="2">Uncharacterized protein</fullName>
    </submittedName>
</protein>
<name>A0A8K0TL31_9PEZI</name>
<accession>A0A8K0TL31</accession>
<feature type="region of interest" description="Disordered" evidence="1">
    <location>
        <begin position="176"/>
        <end position="202"/>
    </location>
</feature>
<dbReference type="EMBL" id="JAGPXD010000002">
    <property type="protein sequence ID" value="KAH7367135.1"/>
    <property type="molecule type" value="Genomic_DNA"/>
</dbReference>
<evidence type="ECO:0000313" key="3">
    <source>
        <dbReference type="Proteomes" id="UP000813385"/>
    </source>
</evidence>
<evidence type="ECO:0000256" key="1">
    <source>
        <dbReference type="SAM" id="MobiDB-lite"/>
    </source>
</evidence>
<feature type="region of interest" description="Disordered" evidence="1">
    <location>
        <begin position="93"/>
        <end position="115"/>
    </location>
</feature>
<reference evidence="2" key="1">
    <citation type="journal article" date="2021" name="Nat. Commun.">
        <title>Genetic determinants of endophytism in the Arabidopsis root mycobiome.</title>
        <authorList>
            <person name="Mesny F."/>
            <person name="Miyauchi S."/>
            <person name="Thiergart T."/>
            <person name="Pickel B."/>
            <person name="Atanasova L."/>
            <person name="Karlsson M."/>
            <person name="Huettel B."/>
            <person name="Barry K.W."/>
            <person name="Haridas S."/>
            <person name="Chen C."/>
            <person name="Bauer D."/>
            <person name="Andreopoulos W."/>
            <person name="Pangilinan J."/>
            <person name="LaButti K."/>
            <person name="Riley R."/>
            <person name="Lipzen A."/>
            <person name="Clum A."/>
            <person name="Drula E."/>
            <person name="Henrissat B."/>
            <person name="Kohler A."/>
            <person name="Grigoriev I.V."/>
            <person name="Martin F.M."/>
            <person name="Hacquard S."/>
        </authorList>
    </citation>
    <scope>NUCLEOTIDE SEQUENCE</scope>
    <source>
        <strain evidence="2">MPI-CAGE-AT-0016</strain>
    </source>
</reference>
<feature type="compositionally biased region" description="Basic and acidic residues" evidence="1">
    <location>
        <begin position="20"/>
        <end position="32"/>
    </location>
</feature>
<organism evidence="2 3">
    <name type="scientific">Plectosphaerella cucumerina</name>
    <dbReference type="NCBI Taxonomy" id="40658"/>
    <lineage>
        <taxon>Eukaryota</taxon>
        <taxon>Fungi</taxon>
        <taxon>Dikarya</taxon>
        <taxon>Ascomycota</taxon>
        <taxon>Pezizomycotina</taxon>
        <taxon>Sordariomycetes</taxon>
        <taxon>Hypocreomycetidae</taxon>
        <taxon>Glomerellales</taxon>
        <taxon>Plectosphaerellaceae</taxon>
        <taxon>Plectosphaerella</taxon>
    </lineage>
</organism>
<dbReference type="AlphaFoldDB" id="A0A8K0TL31"/>
<evidence type="ECO:0000313" key="2">
    <source>
        <dbReference type="EMBL" id="KAH7367135.1"/>
    </source>
</evidence>
<feature type="region of interest" description="Disordered" evidence="1">
    <location>
        <begin position="221"/>
        <end position="276"/>
    </location>
</feature>
<feature type="region of interest" description="Disordered" evidence="1">
    <location>
        <begin position="1"/>
        <end position="33"/>
    </location>
</feature>
<dbReference type="Proteomes" id="UP000813385">
    <property type="component" value="Unassembled WGS sequence"/>
</dbReference>
<sequence length="342" mass="37051">MLYPCAPLPLGTPDQTCQGSKEKLSETPRDPRPQPLSVCLPCLAPRRIEPQKTTILRHTRLFSFIDVNTLFPSCHPIRPCFRRSSALFVTTLQSSSNSEASPPSPALRSKTYSPSTAPPLDGALFPLKDLLSSSPCSSPEPPLLTQNPRVIAVMRLFPFPFQPYAPWTSCFARPNPSTDRPCSSLQPLGTAPAISRGRRTRQAGASGAALCPFLPPSSSPDLATVASLGSRARRSNSDQRDLPEPQTAPGLRNATVTTPPRGMPADSRYSKTPATRISSLSRVPYARPIFTSSLLPKSQTHRTSSSISICCFVFWPLTALKILPCLCEGVSNQGKTRKGKKS</sequence>
<feature type="compositionally biased region" description="Polar residues" evidence="1">
    <location>
        <begin position="176"/>
        <end position="187"/>
    </location>
</feature>
<keyword evidence="3" id="KW-1185">Reference proteome</keyword>